<comment type="similarity">
    <text evidence="2">Belongs to the acyl-CoA dehydrogenase family.</text>
</comment>
<dbReference type="InterPro" id="IPR006091">
    <property type="entry name" value="Acyl-CoA_Oxase/DH_mid-dom"/>
</dbReference>
<gene>
    <name evidence="9" type="ORF">METZ01_LOCUS14140</name>
</gene>
<reference evidence="9" key="1">
    <citation type="submission" date="2018-05" db="EMBL/GenBank/DDBJ databases">
        <authorList>
            <person name="Lanie J.A."/>
            <person name="Ng W.-L."/>
            <person name="Kazmierczak K.M."/>
            <person name="Andrzejewski T.M."/>
            <person name="Davidsen T.M."/>
            <person name="Wayne K.J."/>
            <person name="Tettelin H."/>
            <person name="Glass J.I."/>
            <person name="Rusch D."/>
            <person name="Podicherti R."/>
            <person name="Tsui H.-C.T."/>
            <person name="Winkler M.E."/>
        </authorList>
    </citation>
    <scope>NUCLEOTIDE SEQUENCE</scope>
</reference>
<keyword evidence="5" id="KW-0560">Oxidoreductase</keyword>
<feature type="domain" description="Acyl-CoA dehydrogenase/oxidase C-terminal" evidence="6">
    <location>
        <begin position="231"/>
        <end position="386"/>
    </location>
</feature>
<accession>A0A381P2X3</accession>
<dbReference type="InterPro" id="IPR046373">
    <property type="entry name" value="Acyl-CoA_Oxase/DH_mid-dom_sf"/>
</dbReference>
<evidence type="ECO:0000256" key="4">
    <source>
        <dbReference type="ARBA" id="ARBA00022827"/>
    </source>
</evidence>
<dbReference type="Pfam" id="PF02771">
    <property type="entry name" value="Acyl-CoA_dh_N"/>
    <property type="match status" value="1"/>
</dbReference>
<dbReference type="InterPro" id="IPR036250">
    <property type="entry name" value="AcylCo_DH-like_C"/>
</dbReference>
<dbReference type="Gene3D" id="2.40.110.10">
    <property type="entry name" value="Butyryl-CoA Dehydrogenase, subunit A, domain 2"/>
    <property type="match status" value="1"/>
</dbReference>
<dbReference type="SUPFAM" id="SSF56645">
    <property type="entry name" value="Acyl-CoA dehydrogenase NM domain-like"/>
    <property type="match status" value="1"/>
</dbReference>
<feature type="domain" description="Acyl-CoA oxidase/dehydrogenase middle" evidence="7">
    <location>
        <begin position="125"/>
        <end position="219"/>
    </location>
</feature>
<dbReference type="GO" id="GO:0005886">
    <property type="term" value="C:plasma membrane"/>
    <property type="evidence" value="ECO:0007669"/>
    <property type="project" value="TreeGrafter"/>
</dbReference>
<dbReference type="EMBL" id="UINC01000793">
    <property type="protein sequence ID" value="SUZ61286.1"/>
    <property type="molecule type" value="Genomic_DNA"/>
</dbReference>
<evidence type="ECO:0000259" key="7">
    <source>
        <dbReference type="Pfam" id="PF02770"/>
    </source>
</evidence>
<dbReference type="InterPro" id="IPR052161">
    <property type="entry name" value="Mycobact_Acyl-CoA_DH"/>
</dbReference>
<evidence type="ECO:0000313" key="9">
    <source>
        <dbReference type="EMBL" id="SUZ61286.1"/>
    </source>
</evidence>
<dbReference type="GO" id="GO:0050660">
    <property type="term" value="F:flavin adenine dinucleotide binding"/>
    <property type="evidence" value="ECO:0007669"/>
    <property type="project" value="InterPro"/>
</dbReference>
<dbReference type="InterPro" id="IPR009075">
    <property type="entry name" value="AcylCo_DH/oxidase_C"/>
</dbReference>
<evidence type="ECO:0000259" key="8">
    <source>
        <dbReference type="Pfam" id="PF02771"/>
    </source>
</evidence>
<dbReference type="SUPFAM" id="SSF47203">
    <property type="entry name" value="Acyl-CoA dehydrogenase C-terminal domain-like"/>
    <property type="match status" value="1"/>
</dbReference>
<dbReference type="FunFam" id="2.40.110.10:FF:000011">
    <property type="entry name" value="Acyl-CoA dehydrogenase FadE34"/>
    <property type="match status" value="1"/>
</dbReference>
<evidence type="ECO:0000256" key="1">
    <source>
        <dbReference type="ARBA" id="ARBA00001974"/>
    </source>
</evidence>
<protein>
    <recommendedName>
        <fullName evidence="10">Acyl-CoA dehydrogenase</fullName>
    </recommendedName>
</protein>
<evidence type="ECO:0000256" key="3">
    <source>
        <dbReference type="ARBA" id="ARBA00022630"/>
    </source>
</evidence>
<dbReference type="InterPro" id="IPR009100">
    <property type="entry name" value="AcylCoA_DH/oxidase_NM_dom_sf"/>
</dbReference>
<evidence type="ECO:0000256" key="2">
    <source>
        <dbReference type="ARBA" id="ARBA00009347"/>
    </source>
</evidence>
<keyword evidence="3" id="KW-0285">Flavoprotein</keyword>
<evidence type="ECO:0008006" key="10">
    <source>
        <dbReference type="Google" id="ProtNLM"/>
    </source>
</evidence>
<proteinExistence type="inferred from homology"/>
<dbReference type="PANTHER" id="PTHR43292:SF3">
    <property type="entry name" value="ACYL-COA DEHYDROGENASE FADE29"/>
    <property type="match status" value="1"/>
</dbReference>
<dbReference type="Gene3D" id="1.20.140.10">
    <property type="entry name" value="Butyryl-CoA Dehydrogenase, subunit A, domain 3"/>
    <property type="match status" value="1"/>
</dbReference>
<keyword evidence="4" id="KW-0274">FAD</keyword>
<evidence type="ECO:0000256" key="5">
    <source>
        <dbReference type="ARBA" id="ARBA00023002"/>
    </source>
</evidence>
<dbReference type="AlphaFoldDB" id="A0A381P2X3"/>
<organism evidence="9">
    <name type="scientific">marine metagenome</name>
    <dbReference type="NCBI Taxonomy" id="408172"/>
    <lineage>
        <taxon>unclassified sequences</taxon>
        <taxon>metagenomes</taxon>
        <taxon>ecological metagenomes</taxon>
    </lineage>
</organism>
<dbReference type="Pfam" id="PF02770">
    <property type="entry name" value="Acyl-CoA_dh_M"/>
    <property type="match status" value="1"/>
</dbReference>
<dbReference type="Gene3D" id="1.10.540.10">
    <property type="entry name" value="Acyl-CoA dehydrogenase/oxidase, N-terminal domain"/>
    <property type="match status" value="1"/>
</dbReference>
<dbReference type="PANTHER" id="PTHR43292">
    <property type="entry name" value="ACYL-COA DEHYDROGENASE"/>
    <property type="match status" value="1"/>
</dbReference>
<dbReference type="InterPro" id="IPR037069">
    <property type="entry name" value="AcylCoA_DH/ox_N_sf"/>
</dbReference>
<name>A0A381P2X3_9ZZZZ</name>
<comment type="cofactor">
    <cofactor evidence="1">
        <name>FAD</name>
        <dbReference type="ChEBI" id="CHEBI:57692"/>
    </cofactor>
</comment>
<dbReference type="GO" id="GO:0016627">
    <property type="term" value="F:oxidoreductase activity, acting on the CH-CH group of donors"/>
    <property type="evidence" value="ECO:0007669"/>
    <property type="project" value="InterPro"/>
</dbReference>
<dbReference type="InterPro" id="IPR013786">
    <property type="entry name" value="AcylCoA_DH/ox_N"/>
</dbReference>
<feature type="domain" description="Acyl-CoA dehydrogenase/oxidase N-terminal" evidence="8">
    <location>
        <begin position="45"/>
        <end position="121"/>
    </location>
</feature>
<dbReference type="Pfam" id="PF00441">
    <property type="entry name" value="Acyl-CoA_dh_1"/>
    <property type="match status" value="1"/>
</dbReference>
<evidence type="ECO:0000259" key="6">
    <source>
        <dbReference type="Pfam" id="PF00441"/>
    </source>
</evidence>
<sequence>MGFREVARDWLENNCPESMRTPTPGSEYISGGRRAKYVNPDSRLWLDRMAEQGWTAPTWPIEYGGGGLTQEKNHILMDEMRRINARSPLGGHGLTMIGPAILEFGTPEQCLEHLPRIVNGEIKWCQGYSEPGAGSDLASLQTKAVEDGDDYIINGSKIWTSGADQADWIFCLVRTDPNASKQEGISFIIFDMETPGVSITPIELISGSSEFCQTFFDDVRVPKRFLIGAPGQGWTVGKRLLQYERSSIGGVGGARQKTATLDEFAASYTGRIGGRIGDPTLRADVLTYNMDQRAYQLTMRRAADEAANNQAPTFLSSFFKVYGTEQNMRRSDLVVSIMGSKGLGWAGDGFEPSERANTRGWLRSKANSIEGGSSEVQRNIIAKRILGLPD</sequence>